<dbReference type="EMBL" id="AGNL01009072">
    <property type="protein sequence ID" value="EJK70093.1"/>
    <property type="molecule type" value="Genomic_DNA"/>
</dbReference>
<dbReference type="Proteomes" id="UP000266841">
    <property type="component" value="Unassembled WGS sequence"/>
</dbReference>
<accession>K0SUL2</accession>
<reference evidence="2 3" key="1">
    <citation type="journal article" date="2012" name="Genome Biol.">
        <title>Genome and low-iron response of an oceanic diatom adapted to chronic iron limitation.</title>
        <authorList>
            <person name="Lommer M."/>
            <person name="Specht M."/>
            <person name="Roy A.S."/>
            <person name="Kraemer L."/>
            <person name="Andreson R."/>
            <person name="Gutowska M.A."/>
            <person name="Wolf J."/>
            <person name="Bergner S.V."/>
            <person name="Schilhabel M.B."/>
            <person name="Klostermeier U.C."/>
            <person name="Beiko R.G."/>
            <person name="Rosenstiel P."/>
            <person name="Hippler M."/>
            <person name="Laroche J."/>
        </authorList>
    </citation>
    <scope>NUCLEOTIDE SEQUENCE [LARGE SCALE GENOMIC DNA]</scope>
    <source>
        <strain evidence="2 3">CCMP1005</strain>
    </source>
</reference>
<proteinExistence type="predicted"/>
<organism evidence="2 3">
    <name type="scientific">Thalassiosira oceanica</name>
    <name type="common">Marine diatom</name>
    <dbReference type="NCBI Taxonomy" id="159749"/>
    <lineage>
        <taxon>Eukaryota</taxon>
        <taxon>Sar</taxon>
        <taxon>Stramenopiles</taxon>
        <taxon>Ochrophyta</taxon>
        <taxon>Bacillariophyta</taxon>
        <taxon>Coscinodiscophyceae</taxon>
        <taxon>Thalassiosirophycidae</taxon>
        <taxon>Thalassiosirales</taxon>
        <taxon>Thalassiosiraceae</taxon>
        <taxon>Thalassiosira</taxon>
    </lineage>
</organism>
<keyword evidence="3" id="KW-1185">Reference proteome</keyword>
<evidence type="ECO:0000313" key="2">
    <source>
        <dbReference type="EMBL" id="EJK70093.1"/>
    </source>
</evidence>
<feature type="compositionally biased region" description="Basic and acidic residues" evidence="1">
    <location>
        <begin position="9"/>
        <end position="28"/>
    </location>
</feature>
<feature type="non-terminal residue" evidence="2">
    <location>
        <position position="210"/>
    </location>
</feature>
<protein>
    <submittedName>
        <fullName evidence="2">Uncharacterized protein</fullName>
    </submittedName>
</protein>
<comment type="caution">
    <text evidence="2">The sequence shown here is derived from an EMBL/GenBank/DDBJ whole genome shotgun (WGS) entry which is preliminary data.</text>
</comment>
<gene>
    <name evidence="2" type="ORF">THAOC_08577</name>
</gene>
<sequence length="210" mass="21808">MGNSASVSEEERVSEEKGSRSGDGRCRELSSGGSSLKTAAISGEAASDSSNRSSPPERGSRSVDGSSRKLSSSSRELSKEGGSSGAPGDTSNHRPPEWAPSPEAGAVGPSWTINDSSCTLAAGGILGCLHTSSLARVSLLKLRSNQRCMRSRPTPPSRRRPLPPQSSRQGIPVDESLRLQGSGRPRRAATATIDVPHPATSSHLPWSIAG</sequence>
<dbReference type="AlphaFoldDB" id="K0SUL2"/>
<evidence type="ECO:0000313" key="3">
    <source>
        <dbReference type="Proteomes" id="UP000266841"/>
    </source>
</evidence>
<name>K0SUL2_THAOC</name>
<feature type="region of interest" description="Disordered" evidence="1">
    <location>
        <begin position="145"/>
        <end position="210"/>
    </location>
</feature>
<feature type="region of interest" description="Disordered" evidence="1">
    <location>
        <begin position="1"/>
        <end position="110"/>
    </location>
</feature>
<evidence type="ECO:0000256" key="1">
    <source>
        <dbReference type="SAM" id="MobiDB-lite"/>
    </source>
</evidence>